<dbReference type="RefSeq" id="WP_068120281.1">
    <property type="nucleotide sequence ID" value="NZ_CCXJ01000255.1"/>
</dbReference>
<keyword evidence="11" id="KW-1185">Reference proteome</keyword>
<comment type="caution">
    <text evidence="10">The sequence shown here is derived from an EMBL/GenBank/DDBJ whole genome shotgun (WGS) entry which is preliminary data.</text>
</comment>
<sequence length="315" mass="34063">MSEEEGVLDLMVESLTRIADGVLQVTLVDPDGYWLPEWTPGAHIDIETPAGPRQYSLCGDPEDRTRYTIGVLRESASRGGSTHVHDVLRPGDLVEVGGPRNHFELLPAKRYLFIAGGIGITPLLPMIRDVEARGEDWKLVYGGRSRASMGFLEKLAAYGDKVELWPEDEHGLLPLDRLLTDAPDDLGIYCCGPSGLLDVIEGRCETLAGVSVHLERFTAKDLSGLVDTPFTVICAKSEVEREVPAGTSVLDVLEQEGISVSNACREGVCGSCEVAILDGTPEHRDSIRVGAELDDTSSLAVCVSRATTPRLVLDI</sequence>
<dbReference type="SUPFAM" id="SSF63380">
    <property type="entry name" value="Riboflavin synthase domain-like"/>
    <property type="match status" value="1"/>
</dbReference>
<dbReference type="EMBL" id="JAUSQM010000001">
    <property type="protein sequence ID" value="MDP9821817.1"/>
    <property type="molecule type" value="Genomic_DNA"/>
</dbReference>
<comment type="cofactor">
    <cofactor evidence="1">
        <name>FAD</name>
        <dbReference type="ChEBI" id="CHEBI:57692"/>
    </cofactor>
</comment>
<dbReference type="InterPro" id="IPR050415">
    <property type="entry name" value="MRET"/>
</dbReference>
<dbReference type="InterPro" id="IPR017927">
    <property type="entry name" value="FAD-bd_FR_type"/>
</dbReference>
<evidence type="ECO:0000259" key="9">
    <source>
        <dbReference type="PROSITE" id="PS51384"/>
    </source>
</evidence>
<feature type="domain" description="2Fe-2S ferredoxin-type" evidence="8">
    <location>
        <begin position="228"/>
        <end position="315"/>
    </location>
</feature>
<dbReference type="InterPro" id="IPR006058">
    <property type="entry name" value="2Fe2S_fd_BS"/>
</dbReference>
<dbReference type="CDD" id="cd00207">
    <property type="entry name" value="fer2"/>
    <property type="match status" value="1"/>
</dbReference>
<evidence type="ECO:0000313" key="11">
    <source>
        <dbReference type="Proteomes" id="UP001240447"/>
    </source>
</evidence>
<dbReference type="InterPro" id="IPR039261">
    <property type="entry name" value="FNR_nucleotide-bd"/>
</dbReference>
<dbReference type="Gene3D" id="3.40.50.80">
    <property type="entry name" value="Nucleotide-binding domain of ferredoxin-NADP reductase (FNR) module"/>
    <property type="match status" value="1"/>
</dbReference>
<keyword evidence="3" id="KW-0001">2Fe-2S</keyword>
<evidence type="ECO:0000256" key="3">
    <source>
        <dbReference type="ARBA" id="ARBA00022714"/>
    </source>
</evidence>
<dbReference type="SUPFAM" id="SSF52343">
    <property type="entry name" value="Ferredoxin reductase-like, C-terminal NADP-linked domain"/>
    <property type="match status" value="1"/>
</dbReference>
<evidence type="ECO:0000259" key="8">
    <source>
        <dbReference type="PROSITE" id="PS51085"/>
    </source>
</evidence>
<keyword evidence="4" id="KW-0479">Metal-binding</keyword>
<evidence type="ECO:0000313" key="10">
    <source>
        <dbReference type="EMBL" id="MDP9821817.1"/>
    </source>
</evidence>
<organism evidence="10 11">
    <name type="scientific">Nocardioides massiliensis</name>
    <dbReference type="NCBI Taxonomy" id="1325935"/>
    <lineage>
        <taxon>Bacteria</taxon>
        <taxon>Bacillati</taxon>
        <taxon>Actinomycetota</taxon>
        <taxon>Actinomycetes</taxon>
        <taxon>Propionibacteriales</taxon>
        <taxon>Nocardioidaceae</taxon>
        <taxon>Nocardioides</taxon>
    </lineage>
</organism>
<dbReference type="CDD" id="cd06185">
    <property type="entry name" value="PDR_like"/>
    <property type="match status" value="1"/>
</dbReference>
<feature type="domain" description="FAD-binding FR-type" evidence="9">
    <location>
        <begin position="5"/>
        <end position="106"/>
    </location>
</feature>
<dbReference type="PANTHER" id="PTHR47354">
    <property type="entry name" value="NADH OXIDOREDUCTASE HCR"/>
    <property type="match status" value="1"/>
</dbReference>
<dbReference type="PROSITE" id="PS51384">
    <property type="entry name" value="FAD_FR"/>
    <property type="match status" value="1"/>
</dbReference>
<evidence type="ECO:0000256" key="6">
    <source>
        <dbReference type="ARBA" id="ARBA00023004"/>
    </source>
</evidence>
<dbReference type="Gene3D" id="3.10.20.30">
    <property type="match status" value="1"/>
</dbReference>
<accession>A0ABT9NN22</accession>
<proteinExistence type="predicted"/>
<dbReference type="InterPro" id="IPR017938">
    <property type="entry name" value="Riboflavin_synthase-like_b-brl"/>
</dbReference>
<dbReference type="PRINTS" id="PR00409">
    <property type="entry name" value="PHDIOXRDTASE"/>
</dbReference>
<dbReference type="InterPro" id="IPR001041">
    <property type="entry name" value="2Fe-2S_ferredoxin-type"/>
</dbReference>
<evidence type="ECO:0000256" key="1">
    <source>
        <dbReference type="ARBA" id="ARBA00001974"/>
    </source>
</evidence>
<dbReference type="Pfam" id="PF00111">
    <property type="entry name" value="Fer2"/>
    <property type="match status" value="1"/>
</dbReference>
<dbReference type="SUPFAM" id="SSF54292">
    <property type="entry name" value="2Fe-2S ferredoxin-like"/>
    <property type="match status" value="1"/>
</dbReference>
<dbReference type="PANTHER" id="PTHR47354:SF1">
    <property type="entry name" value="CARNITINE MONOOXYGENASE REDUCTASE SUBUNIT"/>
    <property type="match status" value="1"/>
</dbReference>
<protein>
    <submittedName>
        <fullName evidence="10">Ferredoxin-NADP reductase</fullName>
    </submittedName>
</protein>
<evidence type="ECO:0000256" key="2">
    <source>
        <dbReference type="ARBA" id="ARBA00022630"/>
    </source>
</evidence>
<dbReference type="Proteomes" id="UP001240447">
    <property type="component" value="Unassembled WGS sequence"/>
</dbReference>
<evidence type="ECO:0000256" key="5">
    <source>
        <dbReference type="ARBA" id="ARBA00023002"/>
    </source>
</evidence>
<name>A0ABT9NN22_9ACTN</name>
<evidence type="ECO:0000256" key="4">
    <source>
        <dbReference type="ARBA" id="ARBA00022723"/>
    </source>
</evidence>
<dbReference type="InterPro" id="IPR012675">
    <property type="entry name" value="Beta-grasp_dom_sf"/>
</dbReference>
<dbReference type="PROSITE" id="PS00197">
    <property type="entry name" value="2FE2S_FER_1"/>
    <property type="match status" value="1"/>
</dbReference>
<reference evidence="10 11" key="1">
    <citation type="submission" date="2023-07" db="EMBL/GenBank/DDBJ databases">
        <title>Sequencing the genomes of 1000 actinobacteria strains.</title>
        <authorList>
            <person name="Klenk H.-P."/>
        </authorList>
    </citation>
    <scope>NUCLEOTIDE SEQUENCE [LARGE SCALE GENOMIC DNA]</scope>
    <source>
        <strain evidence="10 11">GD13</strain>
    </source>
</reference>
<dbReference type="InterPro" id="IPR036010">
    <property type="entry name" value="2Fe-2S_ferredoxin-like_sf"/>
</dbReference>
<dbReference type="PROSITE" id="PS51085">
    <property type="entry name" value="2FE2S_FER_2"/>
    <property type="match status" value="1"/>
</dbReference>
<evidence type="ECO:0000256" key="7">
    <source>
        <dbReference type="ARBA" id="ARBA00023014"/>
    </source>
</evidence>
<keyword evidence="2" id="KW-0285">Flavoprotein</keyword>
<keyword evidence="5" id="KW-0560">Oxidoreductase</keyword>
<keyword evidence="6" id="KW-0408">Iron</keyword>
<gene>
    <name evidence="10" type="ORF">J2S59_001626</name>
</gene>
<keyword evidence="7" id="KW-0411">Iron-sulfur</keyword>
<dbReference type="Gene3D" id="2.40.30.10">
    <property type="entry name" value="Translation factors"/>
    <property type="match status" value="1"/>
</dbReference>